<dbReference type="Gramene" id="Kaladp0100s0061.1.v1.1">
    <property type="protein sequence ID" value="Kaladp0100s0061.1.v1.1.CDS.1"/>
    <property type="gene ID" value="Kaladp0100s0061.v1.1"/>
</dbReference>
<protein>
    <recommendedName>
        <fullName evidence="5">Membrane lipoprotein</fullName>
    </recommendedName>
</protein>
<dbReference type="EnsemblPlants" id="Kaladp0100s0061.1.v1.1">
    <property type="protein sequence ID" value="Kaladp0100s0061.1.v1.1.CDS.1"/>
    <property type="gene ID" value="Kaladp0100s0061.v1.1"/>
</dbReference>
<organism evidence="3 4">
    <name type="scientific">Kalanchoe fedtschenkoi</name>
    <name type="common">Lavender scallops</name>
    <name type="synonym">South American air plant</name>
    <dbReference type="NCBI Taxonomy" id="63787"/>
    <lineage>
        <taxon>Eukaryota</taxon>
        <taxon>Viridiplantae</taxon>
        <taxon>Streptophyta</taxon>
        <taxon>Embryophyta</taxon>
        <taxon>Tracheophyta</taxon>
        <taxon>Spermatophyta</taxon>
        <taxon>Magnoliopsida</taxon>
        <taxon>eudicotyledons</taxon>
        <taxon>Gunneridae</taxon>
        <taxon>Pentapetalae</taxon>
        <taxon>Saxifragales</taxon>
        <taxon>Crassulaceae</taxon>
        <taxon>Kalanchoe</taxon>
    </lineage>
</organism>
<keyword evidence="2" id="KW-0472">Membrane</keyword>
<name>A0A7N0V6N0_KALFE</name>
<dbReference type="OMA" id="KPFDDHQ"/>
<evidence type="ECO:0000256" key="2">
    <source>
        <dbReference type="SAM" id="Phobius"/>
    </source>
</evidence>
<evidence type="ECO:0000313" key="4">
    <source>
        <dbReference type="Proteomes" id="UP000594263"/>
    </source>
</evidence>
<evidence type="ECO:0008006" key="5">
    <source>
        <dbReference type="Google" id="ProtNLM"/>
    </source>
</evidence>
<feature type="compositionally biased region" description="Polar residues" evidence="1">
    <location>
        <begin position="279"/>
        <end position="296"/>
    </location>
</feature>
<evidence type="ECO:0000256" key="1">
    <source>
        <dbReference type="SAM" id="MobiDB-lite"/>
    </source>
</evidence>
<dbReference type="Proteomes" id="UP000594263">
    <property type="component" value="Unplaced"/>
</dbReference>
<feature type="compositionally biased region" description="Polar residues" evidence="1">
    <location>
        <begin position="252"/>
        <end position="263"/>
    </location>
</feature>
<proteinExistence type="predicted"/>
<sequence length="296" mass="33183">MRSLSGIGLGLSLVFGCLLLALVVELYYMLWWKKRVVFHRHRQQEEEQQQDDEDKLSTGTGSSSAREFLYMFCCKKVSSLRSCAAFNPQQVCASARIREPQQQQLSRNKDLLLKGEEGLSCLTGPPRFLFTIKEETMEDLESDDGNSRKGSTSLNELLLTSVENETHTPYLTPLPSPPFMTPPITPTIHDYSSSSSTHHGFNPFLESSTDAEISKIKASPPPKFRFLQAAEEKFHRRKMMGEEADDEYANSKPPTATQDSSFITIVIGKHSNDKAHPLSISSQVLPLESPSSPIKR</sequence>
<accession>A0A7N0V6N0</accession>
<reference evidence="3" key="1">
    <citation type="submission" date="2021-01" db="UniProtKB">
        <authorList>
            <consortium name="EnsemblPlants"/>
        </authorList>
    </citation>
    <scope>IDENTIFICATION</scope>
</reference>
<keyword evidence="2" id="KW-0812">Transmembrane</keyword>
<evidence type="ECO:0000313" key="3">
    <source>
        <dbReference type="EnsemblPlants" id="Kaladp0100s0061.1.v1.1.CDS.1"/>
    </source>
</evidence>
<dbReference type="PROSITE" id="PS51257">
    <property type="entry name" value="PROKAR_LIPOPROTEIN"/>
    <property type="match status" value="1"/>
</dbReference>
<feature type="transmembrane region" description="Helical" evidence="2">
    <location>
        <begin position="6"/>
        <end position="30"/>
    </location>
</feature>
<feature type="region of interest" description="Disordered" evidence="1">
    <location>
        <begin position="241"/>
        <end position="296"/>
    </location>
</feature>
<dbReference type="InterPro" id="IPR045884">
    <property type="entry name" value="At5g59350-like"/>
</dbReference>
<dbReference type="PANTHER" id="PTHR34054">
    <property type="entry name" value="EXPRESSED PROTEIN"/>
    <property type="match status" value="1"/>
</dbReference>
<keyword evidence="2" id="KW-1133">Transmembrane helix</keyword>
<dbReference type="PANTHER" id="PTHR34054:SF2">
    <property type="entry name" value="EXPRESSED PROTEIN"/>
    <property type="match status" value="1"/>
</dbReference>
<keyword evidence="4" id="KW-1185">Reference proteome</keyword>
<dbReference type="AlphaFoldDB" id="A0A7N0V6N0"/>